<dbReference type="HOGENOM" id="CLU_3068867_0_0_1"/>
<dbReference type="InParanoid" id="H0EHX5"/>
<gene>
    <name evidence="1" type="ORF">M7I_2118</name>
</gene>
<accession>H0EHX5</accession>
<dbReference type="Proteomes" id="UP000005446">
    <property type="component" value="Unassembled WGS sequence"/>
</dbReference>
<organism evidence="1 2">
    <name type="scientific">Glarea lozoyensis (strain ATCC 74030 / MF5533)</name>
    <dbReference type="NCBI Taxonomy" id="1104152"/>
    <lineage>
        <taxon>Eukaryota</taxon>
        <taxon>Fungi</taxon>
        <taxon>Dikarya</taxon>
        <taxon>Ascomycota</taxon>
        <taxon>Pezizomycotina</taxon>
        <taxon>Leotiomycetes</taxon>
        <taxon>Helotiales</taxon>
        <taxon>Helotiaceae</taxon>
        <taxon>Glarea</taxon>
    </lineage>
</organism>
<keyword evidence="2" id="KW-1185">Reference proteome</keyword>
<comment type="caution">
    <text evidence="1">The sequence shown here is derived from an EMBL/GenBank/DDBJ whole genome shotgun (WGS) entry which is preliminary data.</text>
</comment>
<dbReference type="AlphaFoldDB" id="H0EHX5"/>
<name>H0EHX5_GLAL7</name>
<reference evidence="1 2" key="1">
    <citation type="journal article" date="2012" name="Eukaryot. Cell">
        <title>Genome sequence of the fungus Glarea lozoyensis: the first genome sequence of a species from the Helotiaceae family.</title>
        <authorList>
            <person name="Youssar L."/>
            <person name="Gruening B.A."/>
            <person name="Erxleben A."/>
            <person name="Guenther S."/>
            <person name="Huettel W."/>
        </authorList>
    </citation>
    <scope>NUCLEOTIDE SEQUENCE [LARGE SCALE GENOMIC DNA]</scope>
    <source>
        <strain evidence="2">ATCC 74030 / MF5533</strain>
    </source>
</reference>
<protein>
    <submittedName>
        <fullName evidence="1">Uncharacterized protein</fullName>
    </submittedName>
</protein>
<sequence length="53" mass="5668">MAVASIVCPKSNERAPVGDGVCKCRLEVKAIDPDPTRAHPTLLPISVRLRSAQ</sequence>
<proteinExistence type="predicted"/>
<evidence type="ECO:0000313" key="2">
    <source>
        <dbReference type="Proteomes" id="UP000005446"/>
    </source>
</evidence>
<dbReference type="EMBL" id="AGUE01000044">
    <property type="protein sequence ID" value="EHL01768.1"/>
    <property type="molecule type" value="Genomic_DNA"/>
</dbReference>
<evidence type="ECO:0000313" key="1">
    <source>
        <dbReference type="EMBL" id="EHL01768.1"/>
    </source>
</evidence>